<dbReference type="EMBL" id="JAZBJZ010000030">
    <property type="protein sequence ID" value="MEE3716989.1"/>
    <property type="molecule type" value="Genomic_DNA"/>
</dbReference>
<organism evidence="2 3">
    <name type="scientific">Tumidithrix elongata BACA0141</name>
    <dbReference type="NCBI Taxonomy" id="2716417"/>
    <lineage>
        <taxon>Bacteria</taxon>
        <taxon>Bacillati</taxon>
        <taxon>Cyanobacteriota</taxon>
        <taxon>Cyanophyceae</taxon>
        <taxon>Pseudanabaenales</taxon>
        <taxon>Pseudanabaenaceae</taxon>
        <taxon>Tumidithrix</taxon>
        <taxon>Tumidithrix elongata</taxon>
    </lineage>
</organism>
<comment type="similarity">
    <text evidence="1">Belongs to the UPF0047 family.</text>
</comment>
<dbReference type="Pfam" id="PF01894">
    <property type="entry name" value="YjbQ"/>
    <property type="match status" value="1"/>
</dbReference>
<gene>
    <name evidence="2" type="ORF">V2H45_09555</name>
</gene>
<dbReference type="NCBIfam" id="TIGR00149">
    <property type="entry name" value="TIGR00149_YjbQ"/>
    <property type="match status" value="1"/>
</dbReference>
<dbReference type="Gene3D" id="2.60.120.460">
    <property type="entry name" value="YjbQ-like"/>
    <property type="match status" value="1"/>
</dbReference>
<dbReference type="AlphaFoldDB" id="A0AAW9PYK3"/>
<proteinExistence type="inferred from homology"/>
<dbReference type="SUPFAM" id="SSF111038">
    <property type="entry name" value="YjbQ-like"/>
    <property type="match status" value="1"/>
</dbReference>
<dbReference type="PANTHER" id="PTHR30615:SF8">
    <property type="entry name" value="UPF0047 PROTEIN C4A8.02C"/>
    <property type="match status" value="1"/>
</dbReference>
<keyword evidence="3" id="KW-1185">Reference proteome</keyword>
<comment type="caution">
    <text evidence="2">The sequence shown here is derived from an EMBL/GenBank/DDBJ whole genome shotgun (WGS) entry which is preliminary data.</text>
</comment>
<dbReference type="InterPro" id="IPR035917">
    <property type="entry name" value="YjbQ-like_sf"/>
</dbReference>
<dbReference type="PROSITE" id="PS01314">
    <property type="entry name" value="UPF0047"/>
    <property type="match status" value="1"/>
</dbReference>
<evidence type="ECO:0000313" key="2">
    <source>
        <dbReference type="EMBL" id="MEE3716989.1"/>
    </source>
</evidence>
<protein>
    <submittedName>
        <fullName evidence="2">Secondary thiamine-phosphate synthase enzyme YjbQ</fullName>
    </submittedName>
</protein>
<dbReference type="PANTHER" id="PTHR30615">
    <property type="entry name" value="UNCHARACTERIZED PROTEIN YJBQ-RELATED"/>
    <property type="match status" value="1"/>
</dbReference>
<evidence type="ECO:0000256" key="1">
    <source>
        <dbReference type="ARBA" id="ARBA00005534"/>
    </source>
</evidence>
<accession>A0AAW9PYK3</accession>
<evidence type="ECO:0000313" key="3">
    <source>
        <dbReference type="Proteomes" id="UP001333818"/>
    </source>
</evidence>
<reference evidence="2" key="1">
    <citation type="submission" date="2024-01" db="EMBL/GenBank/DDBJ databases">
        <title>Bank of Algae and Cyanobacteria of the Azores (BACA) strain genomes.</title>
        <authorList>
            <person name="Luz R."/>
            <person name="Cordeiro R."/>
            <person name="Fonseca A."/>
            <person name="Goncalves V."/>
        </authorList>
    </citation>
    <scope>NUCLEOTIDE SEQUENCE</scope>
    <source>
        <strain evidence="2">BACA0141</strain>
    </source>
</reference>
<sequence length="141" mass="15691">MIVTHTQNLLKIGTRGKSLYDITRQVEAIVAQSNTKVGLCTLFLRHSSASLIIQENADPDVLADLETFFAKLVPENGRDYRHSNEGADDMPAHIRTALTKTSENIPIANGRLALGTWQGIYIWEHRSLGRTREVLVHISGN</sequence>
<dbReference type="PIRSF" id="PIRSF004681">
    <property type="entry name" value="UCP004681"/>
    <property type="match status" value="1"/>
</dbReference>
<dbReference type="InterPro" id="IPR001602">
    <property type="entry name" value="UPF0047_YjbQ-like"/>
</dbReference>
<dbReference type="Proteomes" id="UP001333818">
    <property type="component" value="Unassembled WGS sequence"/>
</dbReference>
<dbReference type="RefSeq" id="WP_330483418.1">
    <property type="nucleotide sequence ID" value="NZ_JAZBJZ010000030.1"/>
</dbReference>
<name>A0AAW9PYK3_9CYAN</name>